<dbReference type="AlphaFoldDB" id="A0AAC9LCK2"/>
<gene>
    <name evidence="3" type="ORF">UA74_11895</name>
</gene>
<protein>
    <submittedName>
        <fullName evidence="3">Nicotinamidase-like amidase</fullName>
    </submittedName>
</protein>
<feature type="domain" description="Isochorismatase-like" evidence="2">
    <location>
        <begin position="4"/>
        <end position="146"/>
    </location>
</feature>
<dbReference type="GO" id="GO:0016787">
    <property type="term" value="F:hydrolase activity"/>
    <property type="evidence" value="ECO:0007669"/>
    <property type="project" value="UniProtKB-KW"/>
</dbReference>
<keyword evidence="4" id="KW-1185">Reference proteome</keyword>
<dbReference type="Pfam" id="PF00857">
    <property type="entry name" value="Isochorismatase"/>
    <property type="match status" value="1"/>
</dbReference>
<dbReference type="InterPro" id="IPR000868">
    <property type="entry name" value="Isochorismatase-like_dom"/>
</dbReference>
<dbReference type="InterPro" id="IPR036380">
    <property type="entry name" value="Isochorismatase-like_sf"/>
</dbReference>
<dbReference type="RefSeq" id="WP_075740315.1">
    <property type="nucleotide sequence ID" value="NZ_CP016076.1"/>
</dbReference>
<dbReference type="Proteomes" id="UP000185511">
    <property type="component" value="Chromosome"/>
</dbReference>
<organism evidence="3 4">
    <name type="scientific">Actinoalloteichus fjordicus</name>
    <dbReference type="NCBI Taxonomy" id="1612552"/>
    <lineage>
        <taxon>Bacteria</taxon>
        <taxon>Bacillati</taxon>
        <taxon>Actinomycetota</taxon>
        <taxon>Actinomycetes</taxon>
        <taxon>Pseudonocardiales</taxon>
        <taxon>Pseudonocardiaceae</taxon>
        <taxon>Actinoalloteichus</taxon>
    </lineage>
</organism>
<evidence type="ECO:0000259" key="2">
    <source>
        <dbReference type="Pfam" id="PF00857"/>
    </source>
</evidence>
<dbReference type="Gene3D" id="3.40.50.850">
    <property type="entry name" value="Isochorismatase-like"/>
    <property type="match status" value="1"/>
</dbReference>
<dbReference type="SUPFAM" id="SSF52499">
    <property type="entry name" value="Isochorismatase-like hydrolases"/>
    <property type="match status" value="1"/>
</dbReference>
<evidence type="ECO:0000313" key="4">
    <source>
        <dbReference type="Proteomes" id="UP000185511"/>
    </source>
</evidence>
<dbReference type="EMBL" id="CP016076">
    <property type="protein sequence ID" value="APU14439.1"/>
    <property type="molecule type" value="Genomic_DNA"/>
</dbReference>
<dbReference type="KEGG" id="acad:UA74_11895"/>
<reference evidence="4" key="1">
    <citation type="submission" date="2016-06" db="EMBL/GenBank/DDBJ databases">
        <title>Complete genome sequence of Actinoalloteichus fjordicus DSM 46855 (=ADI127-17), type strain of the new species Actinoalloteichus fjordicus.</title>
        <authorList>
            <person name="Ruckert C."/>
            <person name="Nouioui I."/>
            <person name="Willmese J."/>
            <person name="van Wezel G."/>
            <person name="Klenk H.-P."/>
            <person name="Kalinowski J."/>
            <person name="Zotchev S.B."/>
        </authorList>
    </citation>
    <scope>NUCLEOTIDE SEQUENCE [LARGE SCALE GENOMIC DNA]</scope>
    <source>
        <strain evidence="4">ADI127-7</strain>
    </source>
</reference>
<evidence type="ECO:0000256" key="1">
    <source>
        <dbReference type="ARBA" id="ARBA00022801"/>
    </source>
</evidence>
<proteinExistence type="predicted"/>
<dbReference type="PANTHER" id="PTHR43540">
    <property type="entry name" value="PEROXYUREIDOACRYLATE/UREIDOACRYLATE AMIDOHYDROLASE-RELATED"/>
    <property type="match status" value="1"/>
</dbReference>
<name>A0AAC9LCK2_9PSEU</name>
<keyword evidence="1" id="KW-0378">Hydrolase</keyword>
<sequence length="199" mass="21326">MTKALVVIDAQESFRQRPNWQAVSNPDLVDKITRLVTSARAHGDLVVWVLHAEPGSGNVFDPALGHVRPMDGLAPAEGEPVLVKTAHNAFTTTNLHQRLTSAGIRELLVCGVRTEQCCETTARLAADLGFEVTFVLDATATTPIEHPDAPPGRSLAEVLADPRTLSTDDIVERTVYALSGRFAVVRTVADVVTSTPAVV</sequence>
<dbReference type="InterPro" id="IPR050272">
    <property type="entry name" value="Isochorismatase-like_hydrls"/>
</dbReference>
<evidence type="ECO:0000313" key="3">
    <source>
        <dbReference type="EMBL" id="APU14439.1"/>
    </source>
</evidence>
<dbReference type="PANTHER" id="PTHR43540:SF6">
    <property type="entry name" value="ISOCHORISMATASE-LIKE DOMAIN-CONTAINING PROTEIN"/>
    <property type="match status" value="1"/>
</dbReference>
<accession>A0AAC9LCK2</accession>